<dbReference type="EMBL" id="PCGC01000124">
    <property type="protein sequence ID" value="PHL20386.1"/>
    <property type="molecule type" value="Genomic_DNA"/>
</dbReference>
<feature type="non-terminal residue" evidence="3">
    <location>
        <position position="221"/>
    </location>
</feature>
<comment type="caution">
    <text evidence="3">The sequence shown here is derived from an EMBL/GenBank/DDBJ whole genome shotgun (WGS) entry which is preliminary data.</text>
</comment>
<accession>A0A2G0E7I8</accession>
<evidence type="ECO:0000313" key="3">
    <source>
        <dbReference type="EMBL" id="PHL20386.1"/>
    </source>
</evidence>
<name>A0A2G0E7I8_ENTFC</name>
<dbReference type="Proteomes" id="UP000224303">
    <property type="component" value="Unassembled WGS sequence"/>
</dbReference>
<proteinExistence type="predicted"/>
<dbReference type="AlphaFoldDB" id="A0A2G0E7I8"/>
<feature type="chain" id="PRO_5039310821" evidence="2">
    <location>
        <begin position="24"/>
        <end position="221"/>
    </location>
</feature>
<keyword evidence="2" id="KW-0732">Signal</keyword>
<evidence type="ECO:0000256" key="1">
    <source>
        <dbReference type="SAM" id="MobiDB-lite"/>
    </source>
</evidence>
<feature type="signal peptide" evidence="2">
    <location>
        <begin position="1"/>
        <end position="23"/>
    </location>
</feature>
<organism evidence="3 4">
    <name type="scientific">Enterococcus faecium</name>
    <name type="common">Streptococcus faecium</name>
    <dbReference type="NCBI Taxonomy" id="1352"/>
    <lineage>
        <taxon>Bacteria</taxon>
        <taxon>Bacillati</taxon>
        <taxon>Bacillota</taxon>
        <taxon>Bacilli</taxon>
        <taxon>Lactobacillales</taxon>
        <taxon>Enterococcaceae</taxon>
        <taxon>Enterococcus</taxon>
    </lineage>
</organism>
<protein>
    <submittedName>
        <fullName evidence="3">VWA domain-containing protein</fullName>
    </submittedName>
</protein>
<sequence length="221" mass="24950">MKGVKLKLLQLAAVSLLFGPYFQSVYHMTALDVAAESTEVKEDEVFLDEDYAKIEGRYIEKEETFEWHLAFEKKESANEGRIRLAIDTAAAGIGTVKNARGTGLSSYDEDGEDLKVETIDGQEWYVGKFYSKEAETGTLVFETEKIPEVNEGELPLQVVVDERIANQELQKNETDTEDSAENQRREENETEELDAPIVPSGQALQRIQRRLFNGILERLGP</sequence>
<reference evidence="3 4" key="1">
    <citation type="submission" date="2017-10" db="EMBL/GenBank/DDBJ databases">
        <title>Draft genomes of the Enterococcus faecium isolated from human feces before and after Helicobacter pylori eradication therapy.</title>
        <authorList>
            <person name="Prianichniikov N.A."/>
            <person name="Glushchenko O.E."/>
            <person name="Malakhova M.V."/>
        </authorList>
    </citation>
    <scope>NUCLEOTIDE SEQUENCE [LARGE SCALE GENOMIC DNA]</scope>
    <source>
        <strain evidence="3 4">Hp_5-7</strain>
    </source>
</reference>
<evidence type="ECO:0000256" key="2">
    <source>
        <dbReference type="SAM" id="SignalP"/>
    </source>
</evidence>
<gene>
    <name evidence="3" type="ORF">CQR37_14740</name>
</gene>
<evidence type="ECO:0000313" key="4">
    <source>
        <dbReference type="Proteomes" id="UP000224303"/>
    </source>
</evidence>
<feature type="region of interest" description="Disordered" evidence="1">
    <location>
        <begin position="167"/>
        <end position="201"/>
    </location>
</feature>